<dbReference type="OrthoDB" id="2881498at2"/>
<accession>A0A174DD71</accession>
<evidence type="ECO:0000313" key="1">
    <source>
        <dbReference type="EMBL" id="CUO23227.1"/>
    </source>
</evidence>
<dbReference type="RefSeq" id="WP_055264704.1">
    <property type="nucleotide sequence ID" value="NZ_CABIXQ010000006.1"/>
</dbReference>
<organism evidence="1 2">
    <name type="scientific">Clostridium disporicum</name>
    <dbReference type="NCBI Taxonomy" id="84024"/>
    <lineage>
        <taxon>Bacteria</taxon>
        <taxon>Bacillati</taxon>
        <taxon>Bacillota</taxon>
        <taxon>Clostridia</taxon>
        <taxon>Eubacteriales</taxon>
        <taxon>Clostridiaceae</taxon>
        <taxon>Clostridium</taxon>
    </lineage>
</organism>
<sequence>MVLVSCPLKQDDIVKLIEEHRINDEKVFALHNRKGVNLYFDSKIENDEEASLIIKKIIKSYKYSSALMYNVVTCDGEKINWYK</sequence>
<proteinExistence type="predicted"/>
<dbReference type="AlphaFoldDB" id="A0A174DD71"/>
<gene>
    <name evidence="1" type="ORF">ERS852471_01192</name>
</gene>
<evidence type="ECO:0000313" key="2">
    <source>
        <dbReference type="Proteomes" id="UP000095594"/>
    </source>
</evidence>
<protein>
    <submittedName>
        <fullName evidence="1">Uncharacterized protein</fullName>
    </submittedName>
</protein>
<reference evidence="1 2" key="1">
    <citation type="submission" date="2015-09" db="EMBL/GenBank/DDBJ databases">
        <authorList>
            <consortium name="Pathogen Informatics"/>
        </authorList>
    </citation>
    <scope>NUCLEOTIDE SEQUENCE [LARGE SCALE GENOMIC DNA]</scope>
    <source>
        <strain evidence="1 2">2789STDY5834856</strain>
    </source>
</reference>
<dbReference type="Proteomes" id="UP000095594">
    <property type="component" value="Unassembled WGS sequence"/>
</dbReference>
<dbReference type="EMBL" id="CYZX01000006">
    <property type="protein sequence ID" value="CUO23227.1"/>
    <property type="molecule type" value="Genomic_DNA"/>
</dbReference>
<name>A0A174DD71_9CLOT</name>